<dbReference type="Proteomes" id="UP000189229">
    <property type="component" value="Unassembled WGS sequence"/>
</dbReference>
<comment type="caution">
    <text evidence="2">The sequence shown here is derived from an EMBL/GenBank/DDBJ whole genome shotgun (WGS) entry which is preliminary data.</text>
</comment>
<evidence type="ECO:0000313" key="2">
    <source>
        <dbReference type="EMBL" id="OOK78400.1"/>
    </source>
</evidence>
<reference evidence="2 3" key="1">
    <citation type="submission" date="2017-02" db="EMBL/GenBank/DDBJ databases">
        <title>Complete genome sequences of Mycobacterium kansasii strains isolated from rhesus macaques.</title>
        <authorList>
            <person name="Panda A."/>
            <person name="Nagaraj S."/>
            <person name="Zhao X."/>
            <person name="Tettelin H."/>
            <person name="Detolla L.J."/>
        </authorList>
    </citation>
    <scope>NUCLEOTIDE SEQUENCE [LARGE SCALE GENOMIC DNA]</scope>
    <source>
        <strain evidence="2 3">11-3813</strain>
    </source>
</reference>
<accession>A0A1V3XH28</accession>
<dbReference type="EMBL" id="MVBM01000002">
    <property type="protein sequence ID" value="OOK78400.1"/>
    <property type="molecule type" value="Genomic_DNA"/>
</dbReference>
<evidence type="ECO:0000256" key="1">
    <source>
        <dbReference type="SAM" id="MobiDB-lite"/>
    </source>
</evidence>
<sequence>MSGITNLGGACPASTHQRSRPRAGRLVSGLGNIGSQLSGLFLSGSVP</sequence>
<proteinExistence type="predicted"/>
<organism evidence="2 3">
    <name type="scientific">Mycobacterium kansasii</name>
    <dbReference type="NCBI Taxonomy" id="1768"/>
    <lineage>
        <taxon>Bacteria</taxon>
        <taxon>Bacillati</taxon>
        <taxon>Actinomycetota</taxon>
        <taxon>Actinomycetes</taxon>
        <taxon>Mycobacteriales</taxon>
        <taxon>Mycobacteriaceae</taxon>
        <taxon>Mycobacterium</taxon>
    </lineage>
</organism>
<dbReference type="AlphaFoldDB" id="A0A1V3XH28"/>
<name>A0A1V3XH28_MYCKA</name>
<feature type="region of interest" description="Disordered" evidence="1">
    <location>
        <begin position="1"/>
        <end position="27"/>
    </location>
</feature>
<gene>
    <name evidence="2" type="ORF">BZL30_3044</name>
</gene>
<protein>
    <submittedName>
        <fullName evidence="2">Uncharacterized protein</fullName>
    </submittedName>
</protein>
<evidence type="ECO:0000313" key="3">
    <source>
        <dbReference type="Proteomes" id="UP000189229"/>
    </source>
</evidence>